<dbReference type="PROSITE" id="PS51700">
    <property type="entry name" value="SEPARIN"/>
    <property type="match status" value="1"/>
</dbReference>
<dbReference type="EC" id="3.4.22.49" evidence="2"/>
<evidence type="ECO:0000313" key="7">
    <source>
        <dbReference type="Proteomes" id="UP000269721"/>
    </source>
</evidence>
<evidence type="ECO:0000256" key="3">
    <source>
        <dbReference type="ARBA" id="ARBA00022801"/>
    </source>
</evidence>
<accession>A0A4P9WGX2</accession>
<reference evidence="7" key="1">
    <citation type="journal article" date="2018" name="Nat. Microbiol.">
        <title>Leveraging single-cell genomics to expand the fungal tree of life.</title>
        <authorList>
            <person name="Ahrendt S.R."/>
            <person name="Quandt C.A."/>
            <person name="Ciobanu D."/>
            <person name="Clum A."/>
            <person name="Salamov A."/>
            <person name="Andreopoulos B."/>
            <person name="Cheng J.F."/>
            <person name="Woyke T."/>
            <person name="Pelin A."/>
            <person name="Henrissat B."/>
            <person name="Reynolds N.K."/>
            <person name="Benny G.L."/>
            <person name="Smith M.E."/>
            <person name="James T.Y."/>
            <person name="Grigoriev I.V."/>
        </authorList>
    </citation>
    <scope>NUCLEOTIDE SEQUENCE [LARGE SCALE GENOMIC DNA]</scope>
</reference>
<evidence type="ECO:0000256" key="4">
    <source>
        <dbReference type="ARBA" id="ARBA00022829"/>
    </source>
</evidence>
<protein>
    <recommendedName>
        <fullName evidence="2">separase</fullName>
        <ecNumber evidence="2">3.4.22.49</ecNumber>
    </recommendedName>
</protein>
<dbReference type="Pfam" id="PF03568">
    <property type="entry name" value="Separin_C"/>
    <property type="match status" value="1"/>
</dbReference>
<feature type="domain" description="Peptidase C50" evidence="5">
    <location>
        <begin position="329"/>
        <end position="423"/>
    </location>
</feature>
<organism evidence="6 7">
    <name type="scientific">Blyttiomyces helicus</name>
    <dbReference type="NCBI Taxonomy" id="388810"/>
    <lineage>
        <taxon>Eukaryota</taxon>
        <taxon>Fungi</taxon>
        <taxon>Fungi incertae sedis</taxon>
        <taxon>Chytridiomycota</taxon>
        <taxon>Chytridiomycota incertae sedis</taxon>
        <taxon>Chytridiomycetes</taxon>
        <taxon>Chytridiomycetes incertae sedis</taxon>
        <taxon>Blyttiomyces</taxon>
    </lineage>
</organism>
<dbReference type="GO" id="GO:0051307">
    <property type="term" value="P:meiotic chromosome separation"/>
    <property type="evidence" value="ECO:0007669"/>
    <property type="project" value="TreeGrafter"/>
</dbReference>
<dbReference type="EMBL" id="KZ994825">
    <property type="protein sequence ID" value="RKO91964.1"/>
    <property type="molecule type" value="Genomic_DNA"/>
</dbReference>
<keyword evidence="3" id="KW-0378">Hydrolase</keyword>
<dbReference type="Proteomes" id="UP000269721">
    <property type="component" value="Unassembled WGS sequence"/>
</dbReference>
<evidence type="ECO:0000259" key="5">
    <source>
        <dbReference type="PROSITE" id="PS51700"/>
    </source>
</evidence>
<keyword evidence="7" id="KW-1185">Reference proteome</keyword>
<comment type="catalytic activity">
    <reaction evidence="1">
        <text>All bonds known to be hydrolyzed by this endopeptidase have arginine in P1 and an acidic residue in P4. P6 is often occupied by an acidic residue or by a hydroxy-amino-acid residue, the phosphorylation of which enhances cleavage.</text>
        <dbReference type="EC" id="3.4.22.49"/>
    </reaction>
</comment>
<proteinExistence type="predicted"/>
<dbReference type="GO" id="GO:0005737">
    <property type="term" value="C:cytoplasm"/>
    <property type="evidence" value="ECO:0007669"/>
    <property type="project" value="TreeGrafter"/>
</dbReference>
<dbReference type="GO" id="GO:0005634">
    <property type="term" value="C:nucleus"/>
    <property type="evidence" value="ECO:0007669"/>
    <property type="project" value="InterPro"/>
</dbReference>
<dbReference type="InterPro" id="IPR030397">
    <property type="entry name" value="SEPARIN_core_dom"/>
</dbReference>
<gene>
    <name evidence="6" type="ORF">BDK51DRAFT_22317</name>
</gene>
<dbReference type="GO" id="GO:0004197">
    <property type="term" value="F:cysteine-type endopeptidase activity"/>
    <property type="evidence" value="ECO:0007669"/>
    <property type="project" value="InterPro"/>
</dbReference>
<sequence>MLPSTPTETATLLHSHYSAEPLSTPATFQRDAIDSLPDHIVAVSLSVDREAGDMYVTRLACGVVPVVMRLPLKRQALREGEEDGLGLDEALEELRDVVERGAGMARGGDACKTREERVQWWKERKELDERLRALLGKVETVWLGGFKGLLITDDYNEEILAVSLAKFKETIERLIFKAVAKKTRSTSPRAVELLPLDTEVCRVFLRLGAKPTDDREVEDALYYLMDAYQYSGVGVDYDEIDIDSMTFAFKDALEAFHSDRSKLLELRPPSPALPTTPMHIVLIPDKHLQALPWESIPILRGRPVSRLPSLCFLRDRLLLAGGRERTVDPANVGYVLNPGQDLGNTEKEFEDVVARQGWTGITARAPSESEFSDALTNKDIFLYFGHGGGEQFIRGHRVRQLERCAVTLLMGCSSGTLRPSGEFDPYGTALNYIMAGCPALVANLWDVTDRDIDRFSHRLFRLWGLCPPEDGESCAPQTGCDDGAGPSLVQAVAEAREACTLKFLIGAAPVVYGVPVYLAKGP</sequence>
<dbReference type="AlphaFoldDB" id="A0A4P9WGX2"/>
<name>A0A4P9WGX2_9FUNG</name>
<dbReference type="PANTHER" id="PTHR12792">
    <property type="entry name" value="EXTRA SPINDLE POLES 1-RELATED"/>
    <property type="match status" value="1"/>
</dbReference>
<evidence type="ECO:0000256" key="2">
    <source>
        <dbReference type="ARBA" id="ARBA00012489"/>
    </source>
</evidence>
<dbReference type="GO" id="GO:0044732">
    <property type="term" value="C:mitotic spindle pole body"/>
    <property type="evidence" value="ECO:0007669"/>
    <property type="project" value="TreeGrafter"/>
</dbReference>
<dbReference type="InterPro" id="IPR005314">
    <property type="entry name" value="Peptidase_C50"/>
</dbReference>
<evidence type="ECO:0000256" key="1">
    <source>
        <dbReference type="ARBA" id="ARBA00000451"/>
    </source>
</evidence>
<dbReference type="PANTHER" id="PTHR12792:SF0">
    <property type="entry name" value="SEPARIN"/>
    <property type="match status" value="1"/>
</dbReference>
<dbReference type="GO" id="GO:0006508">
    <property type="term" value="P:proteolysis"/>
    <property type="evidence" value="ECO:0007669"/>
    <property type="project" value="InterPro"/>
</dbReference>
<dbReference type="GO" id="GO:0072686">
    <property type="term" value="C:mitotic spindle"/>
    <property type="evidence" value="ECO:0007669"/>
    <property type="project" value="TreeGrafter"/>
</dbReference>
<evidence type="ECO:0000313" key="6">
    <source>
        <dbReference type="EMBL" id="RKO91964.1"/>
    </source>
</evidence>
<keyword evidence="4" id="KW-0159">Chromosome partition</keyword>
<dbReference type="OrthoDB" id="10255632at2759"/>